<gene>
    <name evidence="1" type="ORF">SDC9_163821</name>
</gene>
<organism evidence="1">
    <name type="scientific">bioreactor metagenome</name>
    <dbReference type="NCBI Taxonomy" id="1076179"/>
    <lineage>
        <taxon>unclassified sequences</taxon>
        <taxon>metagenomes</taxon>
        <taxon>ecological metagenomes</taxon>
    </lineage>
</organism>
<reference evidence="1" key="1">
    <citation type="submission" date="2019-08" db="EMBL/GenBank/DDBJ databases">
        <authorList>
            <person name="Kucharzyk K."/>
            <person name="Murdoch R.W."/>
            <person name="Higgins S."/>
            <person name="Loffler F."/>
        </authorList>
    </citation>
    <scope>NUCLEOTIDE SEQUENCE</scope>
</reference>
<comment type="caution">
    <text evidence="1">The sequence shown here is derived from an EMBL/GenBank/DDBJ whole genome shotgun (WGS) entry which is preliminary data.</text>
</comment>
<name>A0A645FPX2_9ZZZZ</name>
<accession>A0A645FPX2</accession>
<sequence>MRGIFKGAGQVIAYSVAQADVPLKSDGQQELRNNSPQVGHQIPGVEVEHIPCVRERAVVLELVAFVIKQRDRGHADAGDYNHGIRCVRDRLHKRGFRACGRRFRRRCRGASYGKYRK</sequence>
<proteinExistence type="predicted"/>
<dbReference type="EMBL" id="VSSQ01063436">
    <property type="protein sequence ID" value="MPN16477.1"/>
    <property type="molecule type" value="Genomic_DNA"/>
</dbReference>
<dbReference type="AlphaFoldDB" id="A0A645FPX2"/>
<protein>
    <submittedName>
        <fullName evidence="1">Uncharacterized protein</fullName>
    </submittedName>
</protein>
<evidence type="ECO:0000313" key="1">
    <source>
        <dbReference type="EMBL" id="MPN16477.1"/>
    </source>
</evidence>